<dbReference type="KEGG" id="ero:EROM_110910"/>
<sequence length="142" mass="17042">MKDLLQRFSYEYVRFQYTPCQDSVSKIYTLLQYAPDSLVVHRELEIIPSFELLRKCRDRVKVVVGEDPFQMVLRHLDGFNTFIFLEYEFNSFEHEFLRQASIVNKKSIFLFSEVQKDCMSGKESYRLVKLDLCLPWFAYKPL</sequence>
<organism evidence="1 2">
    <name type="scientific">Encephalitozoon romaleae (strain SJ-2008)</name>
    <name type="common">Microsporidian parasite</name>
    <dbReference type="NCBI Taxonomy" id="1178016"/>
    <lineage>
        <taxon>Eukaryota</taxon>
        <taxon>Fungi</taxon>
        <taxon>Fungi incertae sedis</taxon>
        <taxon>Microsporidia</taxon>
        <taxon>Unikaryonidae</taxon>
        <taxon>Encephalitozoon</taxon>
    </lineage>
</organism>
<dbReference type="HOGENOM" id="CLU_1885742_0_0_1"/>
<dbReference type="EMBL" id="CP003530">
    <property type="protein sequence ID" value="AFN84073.1"/>
    <property type="molecule type" value="Genomic_DNA"/>
</dbReference>
<dbReference type="RefSeq" id="XP_009265570.1">
    <property type="nucleotide sequence ID" value="XM_009267295.1"/>
</dbReference>
<dbReference type="Proteomes" id="UP000010094">
    <property type="component" value="Chromosome XI"/>
</dbReference>
<accession>I6ZL72</accession>
<keyword evidence="2" id="KW-1185">Reference proteome</keyword>
<dbReference type="GeneID" id="20564690"/>
<reference evidence="1 2" key="1">
    <citation type="journal article" date="2012" name="Proc. Natl. Acad. Sci. U.S.A.">
        <title>Gain and loss of multiple functionally related, horizontally transferred genes in the reduced genomes of two microsporidian parasites.</title>
        <authorList>
            <person name="Pombert J.-F."/>
            <person name="Selman M."/>
            <person name="Burki F."/>
            <person name="Bardell F.T."/>
            <person name="Farinelli L."/>
            <person name="Solter L.F."/>
            <person name="Whitman D.W."/>
            <person name="Weiss L.M."/>
            <person name="Corradi N."/>
            <person name="Keeling P.J."/>
        </authorList>
    </citation>
    <scope>NUCLEOTIDE SEQUENCE [LARGE SCALE GENOMIC DNA]</scope>
    <source>
        <strain evidence="1 2">SJ-2008</strain>
    </source>
</reference>
<dbReference type="VEuPathDB" id="MicrosporidiaDB:EROM_110910"/>
<evidence type="ECO:0000313" key="1">
    <source>
        <dbReference type="EMBL" id="AFN84073.1"/>
    </source>
</evidence>
<evidence type="ECO:0000313" key="2">
    <source>
        <dbReference type="Proteomes" id="UP000010094"/>
    </source>
</evidence>
<gene>
    <name evidence="1" type="ordered locus">EROM_110910</name>
</gene>
<dbReference type="OrthoDB" id="2191452at2759"/>
<dbReference type="AlphaFoldDB" id="I6ZL72"/>
<proteinExistence type="predicted"/>
<name>I6ZL72_ENCRO</name>
<protein>
    <submittedName>
        <fullName evidence="1">Uncharacterized protein</fullName>
    </submittedName>
</protein>